<dbReference type="AlphaFoldDB" id="A0A8J5WG42"/>
<feature type="chain" id="PRO_5035255572" description="BURP domain-containing protein" evidence="2">
    <location>
        <begin position="17"/>
        <end position="437"/>
    </location>
</feature>
<feature type="signal peptide" evidence="2">
    <location>
        <begin position="1"/>
        <end position="16"/>
    </location>
</feature>
<proteinExistence type="predicted"/>
<evidence type="ECO:0000313" key="4">
    <source>
        <dbReference type="EMBL" id="KAG8087707.1"/>
    </source>
</evidence>
<keyword evidence="2" id="KW-0732">Signal</keyword>
<dbReference type="Pfam" id="PF03181">
    <property type="entry name" value="BURP"/>
    <property type="match status" value="1"/>
</dbReference>
<accession>A0A8J5WG42</accession>
<dbReference type="EMBL" id="JAAALK010000082">
    <property type="protein sequence ID" value="KAG8087707.1"/>
    <property type="molecule type" value="Genomic_DNA"/>
</dbReference>
<dbReference type="Proteomes" id="UP000729402">
    <property type="component" value="Unassembled WGS sequence"/>
</dbReference>
<feature type="domain" description="BURP" evidence="3">
    <location>
        <begin position="218"/>
        <end position="431"/>
    </location>
</feature>
<dbReference type="PANTHER" id="PTHR31236:SF10">
    <property type="entry name" value="BURP DOMAIN-CONTAINING PROTEIN 13"/>
    <property type="match status" value="1"/>
</dbReference>
<evidence type="ECO:0000256" key="1">
    <source>
        <dbReference type="SAM" id="MobiDB-lite"/>
    </source>
</evidence>
<feature type="region of interest" description="Disordered" evidence="1">
    <location>
        <begin position="106"/>
        <end position="157"/>
    </location>
</feature>
<name>A0A8J5WG42_ZIZPA</name>
<keyword evidence="5" id="KW-1185">Reference proteome</keyword>
<evidence type="ECO:0000313" key="5">
    <source>
        <dbReference type="Proteomes" id="UP000729402"/>
    </source>
</evidence>
<protein>
    <recommendedName>
        <fullName evidence="3">BURP domain-containing protein</fullName>
    </recommendedName>
</protein>
<dbReference type="PANTHER" id="PTHR31236">
    <property type="entry name" value="BURP DOMAIN PROTEIN USPL1-LIKE"/>
    <property type="match status" value="1"/>
</dbReference>
<comment type="caution">
    <text evidence="4">The sequence shown here is derived from an EMBL/GenBank/DDBJ whole genome shotgun (WGS) entry which is preliminary data.</text>
</comment>
<reference evidence="4" key="1">
    <citation type="journal article" date="2021" name="bioRxiv">
        <title>Whole Genome Assembly and Annotation of Northern Wild Rice, Zizania palustris L., Supports a Whole Genome Duplication in the Zizania Genus.</title>
        <authorList>
            <person name="Haas M."/>
            <person name="Kono T."/>
            <person name="Macchietto M."/>
            <person name="Millas R."/>
            <person name="McGilp L."/>
            <person name="Shao M."/>
            <person name="Duquette J."/>
            <person name="Hirsch C.N."/>
            <person name="Kimball J."/>
        </authorList>
    </citation>
    <scope>NUCLEOTIDE SEQUENCE</scope>
    <source>
        <tissue evidence="4">Fresh leaf tissue</tissue>
    </source>
</reference>
<dbReference type="SMART" id="SM01045">
    <property type="entry name" value="BURP"/>
    <property type="match status" value="1"/>
</dbReference>
<dbReference type="PROSITE" id="PS51277">
    <property type="entry name" value="BURP"/>
    <property type="match status" value="1"/>
</dbReference>
<reference evidence="4" key="2">
    <citation type="submission" date="2021-02" db="EMBL/GenBank/DDBJ databases">
        <authorList>
            <person name="Kimball J.A."/>
            <person name="Haas M.W."/>
            <person name="Macchietto M."/>
            <person name="Kono T."/>
            <person name="Duquette J."/>
            <person name="Shao M."/>
        </authorList>
    </citation>
    <scope>NUCLEOTIDE SEQUENCE</scope>
    <source>
        <tissue evidence="4">Fresh leaf tissue</tissue>
    </source>
</reference>
<evidence type="ECO:0000256" key="2">
    <source>
        <dbReference type="SAM" id="SignalP"/>
    </source>
</evidence>
<evidence type="ECO:0000259" key="3">
    <source>
        <dbReference type="PROSITE" id="PS51277"/>
    </source>
</evidence>
<dbReference type="InterPro" id="IPR044816">
    <property type="entry name" value="BURP"/>
</dbReference>
<dbReference type="OrthoDB" id="1909293at2759"/>
<dbReference type="GO" id="GO:0009555">
    <property type="term" value="P:pollen development"/>
    <property type="evidence" value="ECO:0007669"/>
    <property type="project" value="TreeGrafter"/>
</dbReference>
<gene>
    <name evidence="4" type="ORF">GUJ93_ZPchr0010g8366</name>
</gene>
<organism evidence="4 5">
    <name type="scientific">Zizania palustris</name>
    <name type="common">Northern wild rice</name>
    <dbReference type="NCBI Taxonomy" id="103762"/>
    <lineage>
        <taxon>Eukaryota</taxon>
        <taxon>Viridiplantae</taxon>
        <taxon>Streptophyta</taxon>
        <taxon>Embryophyta</taxon>
        <taxon>Tracheophyta</taxon>
        <taxon>Spermatophyta</taxon>
        <taxon>Magnoliopsida</taxon>
        <taxon>Liliopsida</taxon>
        <taxon>Poales</taxon>
        <taxon>Poaceae</taxon>
        <taxon>BOP clade</taxon>
        <taxon>Oryzoideae</taxon>
        <taxon>Oryzeae</taxon>
        <taxon>Zizaniinae</taxon>
        <taxon>Zizania</taxon>
    </lineage>
</organism>
<sequence length="437" mass="46840">MTSFFFLFVATAAVLAVHSTEPCSAGKLGDAAPSTAEVFWHAVLPDSPLPDAILRLLRPDTSFVSKMEAGGAAQTRFPYDYSDYKESSPMTSGGAAQTRFPYDYSDYKESSPMTSGDLDDDDYASDSSKHVAATRVGEPSPFSYGYSGQDDKGRGATAGEAAIVRERDFDYDEYVGSRKLRGTTADEPFGYDYKAPDSSSPTASTTARTVGAATTTVFFHEEAVRVGERLPFYFPAAVKSALGFLPRRVADSIPFTTPALPGILALLGIASDSAEATSMRETLRMCEWPTLAGEAKFCGTSLEAMVEGAMAALGTLDVRAITSSLPRAGAPMQQYTIRAVLPIDGSSFVACHDQAYPYTVYRCHTTGPVRAYMVEMEGAAGAGAVTVATVCHTDTSRWNPEHVSFKLLGTKPGGVPVCHLMPYGHIIWAKNVKRSLE</sequence>
<dbReference type="InterPro" id="IPR004873">
    <property type="entry name" value="BURP_dom"/>
</dbReference>